<dbReference type="EMBL" id="JALZ01000071">
    <property type="protein sequence ID" value="ETX11442.1"/>
    <property type="molecule type" value="Genomic_DNA"/>
</dbReference>
<reference evidence="2 3" key="1">
    <citation type="submission" date="2014-01" db="EMBL/GenBank/DDBJ databases">
        <title>Roseivivax halodurans JCM 10272 Genome Sequencing.</title>
        <authorList>
            <person name="Lai Q."/>
            <person name="Li G."/>
            <person name="Shao Z."/>
        </authorList>
    </citation>
    <scope>NUCLEOTIDE SEQUENCE [LARGE SCALE GENOMIC DNA]</scope>
    <source>
        <strain evidence="2 3">JCM 10272</strain>
    </source>
</reference>
<comment type="caution">
    <text evidence="2">The sequence shown here is derived from an EMBL/GenBank/DDBJ whole genome shotgun (WGS) entry which is preliminary data.</text>
</comment>
<feature type="signal peptide" evidence="1">
    <location>
        <begin position="1"/>
        <end position="23"/>
    </location>
</feature>
<evidence type="ECO:0000256" key="1">
    <source>
        <dbReference type="SAM" id="SignalP"/>
    </source>
</evidence>
<proteinExistence type="predicted"/>
<evidence type="ECO:0000313" key="2">
    <source>
        <dbReference type="EMBL" id="ETX11442.1"/>
    </source>
</evidence>
<evidence type="ECO:0000313" key="3">
    <source>
        <dbReference type="Proteomes" id="UP000022447"/>
    </source>
</evidence>
<gene>
    <name evidence="2" type="ORF">OCH239_20085</name>
</gene>
<keyword evidence="1" id="KW-0732">Signal</keyword>
<protein>
    <submittedName>
        <fullName evidence="2">Uncharacterized protein</fullName>
    </submittedName>
</protein>
<name>X7E686_9RHOB</name>
<keyword evidence="3" id="KW-1185">Reference proteome</keyword>
<accession>X7E686</accession>
<feature type="chain" id="PRO_5004979413" evidence="1">
    <location>
        <begin position="24"/>
        <end position="59"/>
    </location>
</feature>
<sequence length="59" mass="5660">MTRRTIAGGALLALAALTVADLAGSETPDIYAQPPLLALGSGQASGGAHCAALPSGASR</sequence>
<dbReference type="eggNOG" id="ENOG50312HE">
    <property type="taxonomic scope" value="Bacteria"/>
</dbReference>
<dbReference type="Proteomes" id="UP000022447">
    <property type="component" value="Unassembled WGS sequence"/>
</dbReference>
<dbReference type="AlphaFoldDB" id="X7E686"/>
<organism evidence="2 3">
    <name type="scientific">Roseivivax halodurans JCM 10272</name>
    <dbReference type="NCBI Taxonomy" id="1449350"/>
    <lineage>
        <taxon>Bacteria</taxon>
        <taxon>Pseudomonadati</taxon>
        <taxon>Pseudomonadota</taxon>
        <taxon>Alphaproteobacteria</taxon>
        <taxon>Rhodobacterales</taxon>
        <taxon>Roseobacteraceae</taxon>
        <taxon>Roseivivax</taxon>
    </lineage>
</organism>
<dbReference type="RefSeq" id="WP_037267222.1">
    <property type="nucleotide sequence ID" value="NZ_JALZ01000071.1"/>
</dbReference>